<organism evidence="2 3">
    <name type="scientific">Kitasatospora putterlickiae</name>
    <dbReference type="NCBI Taxonomy" id="221725"/>
    <lineage>
        <taxon>Bacteria</taxon>
        <taxon>Bacillati</taxon>
        <taxon>Actinomycetota</taxon>
        <taxon>Actinomycetes</taxon>
        <taxon>Kitasatosporales</taxon>
        <taxon>Streptomycetaceae</taxon>
        <taxon>Kitasatospora</taxon>
    </lineage>
</organism>
<proteinExistence type="predicted"/>
<dbReference type="Proteomes" id="UP001499863">
    <property type="component" value="Unassembled WGS sequence"/>
</dbReference>
<evidence type="ECO:0000256" key="1">
    <source>
        <dbReference type="SAM" id="MobiDB-lite"/>
    </source>
</evidence>
<gene>
    <name evidence="2" type="ORF">GCM10009639_60160</name>
</gene>
<dbReference type="EMBL" id="BAAAKJ010000372">
    <property type="protein sequence ID" value="GAA1409715.1"/>
    <property type="molecule type" value="Genomic_DNA"/>
</dbReference>
<reference evidence="2 3" key="1">
    <citation type="journal article" date="2019" name="Int. J. Syst. Evol. Microbiol.">
        <title>The Global Catalogue of Microorganisms (GCM) 10K type strain sequencing project: providing services to taxonomists for standard genome sequencing and annotation.</title>
        <authorList>
            <consortium name="The Broad Institute Genomics Platform"/>
            <consortium name="The Broad Institute Genome Sequencing Center for Infectious Disease"/>
            <person name="Wu L."/>
            <person name="Ma J."/>
        </authorList>
    </citation>
    <scope>NUCLEOTIDE SEQUENCE [LARGE SCALE GENOMIC DNA]</scope>
    <source>
        <strain evidence="2 3">JCM 12393</strain>
    </source>
</reference>
<keyword evidence="3" id="KW-1185">Reference proteome</keyword>
<feature type="region of interest" description="Disordered" evidence="1">
    <location>
        <begin position="1"/>
        <end position="69"/>
    </location>
</feature>
<protein>
    <submittedName>
        <fullName evidence="2">Uncharacterized protein</fullName>
    </submittedName>
</protein>
<evidence type="ECO:0000313" key="3">
    <source>
        <dbReference type="Proteomes" id="UP001499863"/>
    </source>
</evidence>
<accession>A0ABN1YFC2</accession>
<evidence type="ECO:0000313" key="2">
    <source>
        <dbReference type="EMBL" id="GAA1409715.1"/>
    </source>
</evidence>
<name>A0ABN1YFC2_9ACTN</name>
<sequence length="69" mass="7639">MLRHRPAENVPPQADPVPDLRPNRARPPLRVPLRVGPEIAGRAEREVGPPDFPRAAVRFPGIPMSSGRF</sequence>
<comment type="caution">
    <text evidence="2">The sequence shown here is derived from an EMBL/GenBank/DDBJ whole genome shotgun (WGS) entry which is preliminary data.</text>
</comment>